<gene>
    <name evidence="1" type="ORF">FGRAMPH1_01T26299</name>
</gene>
<keyword evidence="3" id="KW-1185">Reference proteome</keyword>
<dbReference type="EMBL" id="HG970335">
    <property type="protein sequence ID" value="CEF83833.1"/>
    <property type="molecule type" value="Genomic_DNA"/>
</dbReference>
<reference evidence="2 3" key="2">
    <citation type="journal article" date="2010" name="Nature">
        <title>Comparative genomics reveals mobile pathogenicity chromosomes in Fusarium.</title>
        <authorList>
            <person name="Ma L.J."/>
            <person name="van der Does H.C."/>
            <person name="Borkovich K.A."/>
            <person name="Coleman J.J."/>
            <person name="Daboussi M.J."/>
            <person name="Di Pietro A."/>
            <person name="Dufresne M."/>
            <person name="Freitag M."/>
            <person name="Grabherr M."/>
            <person name="Henrissat B."/>
            <person name="Houterman P.M."/>
            <person name="Kang S."/>
            <person name="Shim W.B."/>
            <person name="Woloshuk C."/>
            <person name="Xie X."/>
            <person name="Xu J.R."/>
            <person name="Antoniw J."/>
            <person name="Baker S.E."/>
            <person name="Bluhm B.H."/>
            <person name="Breakspear A."/>
            <person name="Brown D.W."/>
            <person name="Butchko R.A."/>
            <person name="Chapman S."/>
            <person name="Coulson R."/>
            <person name="Coutinho P.M."/>
            <person name="Danchin E.G."/>
            <person name="Diener A."/>
            <person name="Gale L.R."/>
            <person name="Gardiner D.M."/>
            <person name="Goff S."/>
            <person name="Hammond-Kosack K.E."/>
            <person name="Hilburn K."/>
            <person name="Hua-Van A."/>
            <person name="Jonkers W."/>
            <person name="Kazan K."/>
            <person name="Kodira C.D."/>
            <person name="Koehrsen M."/>
            <person name="Kumar L."/>
            <person name="Lee Y.H."/>
            <person name="Li L."/>
            <person name="Manners J.M."/>
            <person name="Miranda-Saavedra D."/>
            <person name="Mukherjee M."/>
            <person name="Park G."/>
            <person name="Park J."/>
            <person name="Park S.Y."/>
            <person name="Proctor R.H."/>
            <person name="Regev A."/>
            <person name="Ruiz-Roldan M.C."/>
            <person name="Sain D."/>
            <person name="Sakthikumar S."/>
            <person name="Sykes S."/>
            <person name="Schwartz D.C."/>
            <person name="Turgeon B.G."/>
            <person name="Wapinski I."/>
            <person name="Yoder O."/>
            <person name="Young S."/>
            <person name="Zeng Q."/>
            <person name="Zhou S."/>
            <person name="Galagan J."/>
            <person name="Cuomo C.A."/>
            <person name="Kistler H.C."/>
            <person name="Rep M."/>
        </authorList>
    </citation>
    <scope>GENOME REANNOTATION</scope>
    <source>
        <strain evidence="3">ATCC MYA-4620 / CBS 123657 / FGSC 9075 / NRRL 31084 / PH-1</strain>
        <strain evidence="2">PH-1 / ATCC MYA-4620 / FGSC 9075 / NRRL 31084</strain>
    </source>
</reference>
<reference evidence="2" key="4">
    <citation type="submission" date="2017-01" db="UniProtKB">
        <authorList>
            <consortium name="EnsemblFungi"/>
        </authorList>
    </citation>
    <scope>IDENTIFICATION</scope>
    <source>
        <strain evidence="2">PH-1 / ATCC MYA-4620 / FGSC 9075 / NRRL 31084</strain>
    </source>
</reference>
<evidence type="ECO:0000313" key="3">
    <source>
        <dbReference type="Proteomes" id="UP000070720"/>
    </source>
</evidence>
<dbReference type="AlphaFoldDB" id="A0A098DSM8"/>
<evidence type="ECO:0000313" key="2">
    <source>
        <dbReference type="EnsemblFungi" id="CEF83833"/>
    </source>
</evidence>
<accession>A0A098DSM8</accession>
<proteinExistence type="predicted"/>
<protein>
    <submittedName>
        <fullName evidence="1">Chromosome 4, complete genome</fullName>
    </submittedName>
</protein>
<organism evidence="1 3">
    <name type="scientific">Gibberella zeae (strain ATCC MYA-4620 / CBS 123657 / FGSC 9075 / NRRL 31084 / PH-1)</name>
    <name type="common">Wheat head blight fungus</name>
    <name type="synonym">Fusarium graminearum</name>
    <dbReference type="NCBI Taxonomy" id="229533"/>
    <lineage>
        <taxon>Eukaryota</taxon>
        <taxon>Fungi</taxon>
        <taxon>Dikarya</taxon>
        <taxon>Ascomycota</taxon>
        <taxon>Pezizomycotina</taxon>
        <taxon>Sordariomycetes</taxon>
        <taxon>Hypocreomycetidae</taxon>
        <taxon>Hypocreales</taxon>
        <taxon>Nectriaceae</taxon>
        <taxon>Fusarium</taxon>
    </lineage>
</organism>
<accession>A0A0E0SBM0</accession>
<reference evidence="2 3" key="1">
    <citation type="journal article" date="2007" name="Science">
        <title>The Fusarium graminearum genome reveals a link between localized polymorphism and pathogen specialization.</title>
        <authorList>
            <person name="Cuomo C.A."/>
            <person name="Gueldener U."/>
            <person name="Xu J.-R."/>
            <person name="Trail F."/>
            <person name="Turgeon B.G."/>
            <person name="Di Pietro A."/>
            <person name="Walton J.D."/>
            <person name="Ma L.-J."/>
            <person name="Baker S.E."/>
            <person name="Rep M."/>
            <person name="Adam G."/>
            <person name="Antoniw J."/>
            <person name="Baldwin T."/>
            <person name="Calvo S.E."/>
            <person name="Chang Y.-L."/>
            <person name="DeCaprio D."/>
            <person name="Gale L.R."/>
            <person name="Gnerre S."/>
            <person name="Goswami R.S."/>
            <person name="Hammond-Kosack K."/>
            <person name="Harris L.J."/>
            <person name="Hilburn K."/>
            <person name="Kennell J.C."/>
            <person name="Kroken S."/>
            <person name="Magnuson J.K."/>
            <person name="Mannhaupt G."/>
            <person name="Mauceli E.W."/>
            <person name="Mewes H.-W."/>
            <person name="Mitterbauer R."/>
            <person name="Muehlbauer G."/>
            <person name="Muensterkoetter M."/>
            <person name="Nelson D."/>
            <person name="O'Donnell K."/>
            <person name="Ouellet T."/>
            <person name="Qi W."/>
            <person name="Quesneville H."/>
            <person name="Roncero M.I.G."/>
            <person name="Seong K.-Y."/>
            <person name="Tetko I.V."/>
            <person name="Urban M."/>
            <person name="Waalwijk C."/>
            <person name="Ward T.J."/>
            <person name="Yao J."/>
            <person name="Birren B.W."/>
            <person name="Kistler H.C."/>
        </authorList>
    </citation>
    <scope>NUCLEOTIDE SEQUENCE [LARGE SCALE GENOMIC DNA]</scope>
    <source>
        <strain evidence="3">ATCC MYA-4620 / CBS 123657 / FGSC 9075 / NRRL 31084 / PH-1</strain>
        <strain evidence="2">PH-1 / ATCC MYA-4620 / FGSC 9075 / NRRL 31084</strain>
    </source>
</reference>
<dbReference type="EnsemblFungi" id="CEF83833">
    <property type="protein sequence ID" value="CEF83833"/>
    <property type="gene ID" value="FGRRES_13643_M"/>
</dbReference>
<dbReference type="Proteomes" id="UP000070720">
    <property type="component" value="Chromosome 4"/>
</dbReference>
<name>A0A098DSM8_GIBZE</name>
<sequence>MKLASSHVKVLNICLLHQLRASTETSRGGEDLAKGNKGEDRWVRPCALCGAWAMKNDNGVKGRELFEKRNEKRKTGQMLVRVQ</sequence>
<reference evidence="1 3" key="3">
    <citation type="journal article" date="2015" name="BMC Genomics">
        <title>The completed genome sequence of the pathogenic ascomycete fungus Fusarium graminearum.</title>
        <authorList>
            <person name="King R."/>
            <person name="Urban M."/>
            <person name="Hammond-Kosack M.C."/>
            <person name="Hassani-Pak K."/>
            <person name="Hammond-Kosack K.E."/>
        </authorList>
    </citation>
    <scope>NUCLEOTIDE SEQUENCE [LARGE SCALE GENOMIC DNA]</scope>
    <source>
        <strain evidence="3">ATCC MYA-4620 / CBS 123657 / FGSC 9075 / NRRL 31084 / PH-1</strain>
        <strain evidence="1">PH-1</strain>
    </source>
</reference>
<evidence type="ECO:0000313" key="1">
    <source>
        <dbReference type="EMBL" id="CEF83833.1"/>
    </source>
</evidence>
<dbReference type="InParanoid" id="A0A098DSM8"/>